<dbReference type="Proteomes" id="UP001381693">
    <property type="component" value="Unassembled WGS sequence"/>
</dbReference>
<reference evidence="1 2" key="1">
    <citation type="submission" date="2023-11" db="EMBL/GenBank/DDBJ databases">
        <title>Halocaridina rubra genome assembly.</title>
        <authorList>
            <person name="Smith C."/>
        </authorList>
    </citation>
    <scope>NUCLEOTIDE SEQUENCE [LARGE SCALE GENOMIC DNA]</scope>
    <source>
        <strain evidence="1">EP-1</strain>
        <tissue evidence="1">Whole</tissue>
    </source>
</reference>
<accession>A0AAN9A9Z4</accession>
<sequence>DKKIIVLCSNTTLIYYILDVGMFGRHIQLCTYKILTSERFRIRKAIRSVTRSKVGECLYLEMIWIGSQSWHSINVYLNPSMGGSSTSSAGLTVIPPVSPKNTSSLENQLHVDHITSNQNTSSQSDTTGEKDLKTRQNILESETSEYIIPPQMGDSPTHDMDLASLNGEVCELLIPHLVTNDGDTESLTPDLMMNP</sequence>
<dbReference type="AlphaFoldDB" id="A0AAN9A9Z4"/>
<proteinExistence type="predicted"/>
<keyword evidence="2" id="KW-1185">Reference proteome</keyword>
<gene>
    <name evidence="1" type="ORF">SK128_004691</name>
</gene>
<dbReference type="EMBL" id="JAXCGZ010008982">
    <property type="protein sequence ID" value="KAK7077395.1"/>
    <property type="molecule type" value="Genomic_DNA"/>
</dbReference>
<protein>
    <submittedName>
        <fullName evidence="1">Uncharacterized protein</fullName>
    </submittedName>
</protein>
<comment type="caution">
    <text evidence="1">The sequence shown here is derived from an EMBL/GenBank/DDBJ whole genome shotgun (WGS) entry which is preliminary data.</text>
</comment>
<evidence type="ECO:0000313" key="2">
    <source>
        <dbReference type="Proteomes" id="UP001381693"/>
    </source>
</evidence>
<name>A0AAN9A9Z4_HALRR</name>
<feature type="non-terminal residue" evidence="1">
    <location>
        <position position="1"/>
    </location>
</feature>
<organism evidence="1 2">
    <name type="scientific">Halocaridina rubra</name>
    <name type="common">Hawaiian red shrimp</name>
    <dbReference type="NCBI Taxonomy" id="373956"/>
    <lineage>
        <taxon>Eukaryota</taxon>
        <taxon>Metazoa</taxon>
        <taxon>Ecdysozoa</taxon>
        <taxon>Arthropoda</taxon>
        <taxon>Crustacea</taxon>
        <taxon>Multicrustacea</taxon>
        <taxon>Malacostraca</taxon>
        <taxon>Eumalacostraca</taxon>
        <taxon>Eucarida</taxon>
        <taxon>Decapoda</taxon>
        <taxon>Pleocyemata</taxon>
        <taxon>Caridea</taxon>
        <taxon>Atyoidea</taxon>
        <taxon>Atyidae</taxon>
        <taxon>Halocaridina</taxon>
    </lineage>
</organism>
<evidence type="ECO:0000313" key="1">
    <source>
        <dbReference type="EMBL" id="KAK7077395.1"/>
    </source>
</evidence>